<feature type="transmembrane region" description="Helical" evidence="6">
    <location>
        <begin position="188"/>
        <end position="205"/>
    </location>
</feature>
<evidence type="ECO:0000259" key="7">
    <source>
        <dbReference type="Pfam" id="PF01292"/>
    </source>
</evidence>
<keyword evidence="4 6" id="KW-1133">Transmembrane helix</keyword>
<dbReference type="AlphaFoldDB" id="A0A1S6HMF9"/>
<dbReference type="GO" id="GO:0005886">
    <property type="term" value="C:plasma membrane"/>
    <property type="evidence" value="ECO:0007669"/>
    <property type="project" value="UniProtKB-SubCell"/>
</dbReference>
<evidence type="ECO:0000313" key="8">
    <source>
        <dbReference type="EMBL" id="AQS36707.1"/>
    </source>
</evidence>
<keyword evidence="3 6" id="KW-0812">Transmembrane</keyword>
<keyword evidence="2" id="KW-1003">Cell membrane</keyword>
<dbReference type="KEGG" id="spsw:Sps_01541"/>
<dbReference type="InterPro" id="IPR016174">
    <property type="entry name" value="Di-haem_cyt_TM"/>
</dbReference>
<dbReference type="Proteomes" id="UP000189545">
    <property type="component" value="Chromosome"/>
</dbReference>
<dbReference type="RefSeq" id="WP_077751980.1">
    <property type="nucleotide sequence ID" value="NZ_CP014782.1"/>
</dbReference>
<feature type="transmembrane region" description="Helical" evidence="6">
    <location>
        <begin position="87"/>
        <end position="114"/>
    </location>
</feature>
<gene>
    <name evidence="8" type="ORF">Sps_01541</name>
</gene>
<comment type="subcellular location">
    <subcellularLocation>
        <location evidence="1">Cell membrane</location>
        <topology evidence="1">Multi-pass membrane protein</topology>
    </subcellularLocation>
</comment>
<evidence type="ECO:0000256" key="4">
    <source>
        <dbReference type="ARBA" id="ARBA00022989"/>
    </source>
</evidence>
<dbReference type="PANTHER" id="PTHR30485:SF2">
    <property type="entry name" value="BLL0597 PROTEIN"/>
    <property type="match status" value="1"/>
</dbReference>
<keyword evidence="9" id="KW-1185">Reference proteome</keyword>
<dbReference type="Pfam" id="PF01292">
    <property type="entry name" value="Ni_hydr_CYTB"/>
    <property type="match status" value="1"/>
</dbReference>
<dbReference type="GO" id="GO:0022904">
    <property type="term" value="P:respiratory electron transport chain"/>
    <property type="evidence" value="ECO:0007669"/>
    <property type="project" value="InterPro"/>
</dbReference>
<dbReference type="InterPro" id="IPR051542">
    <property type="entry name" value="Hydrogenase_cytochrome"/>
</dbReference>
<dbReference type="SUPFAM" id="SSF81342">
    <property type="entry name" value="Transmembrane di-heme cytochromes"/>
    <property type="match status" value="1"/>
</dbReference>
<feature type="transmembrane region" description="Helical" evidence="6">
    <location>
        <begin position="134"/>
        <end position="156"/>
    </location>
</feature>
<feature type="domain" description="Cytochrome b561 bacterial/Ni-hydrogenase" evidence="7">
    <location>
        <begin position="3"/>
        <end position="168"/>
    </location>
</feature>
<evidence type="ECO:0000256" key="3">
    <source>
        <dbReference type="ARBA" id="ARBA00022692"/>
    </source>
</evidence>
<evidence type="ECO:0000256" key="6">
    <source>
        <dbReference type="SAM" id="Phobius"/>
    </source>
</evidence>
<reference evidence="8 9" key="1">
    <citation type="submission" date="2016-03" db="EMBL/GenBank/DDBJ databases">
        <title>Complete genome sequence of Shewanella psychrophila WP2, a deep sea bacterium isolated from west Pacific sediment.</title>
        <authorList>
            <person name="Xu G."/>
            <person name="Jian H."/>
        </authorList>
    </citation>
    <scope>NUCLEOTIDE SEQUENCE [LARGE SCALE GENOMIC DNA]</scope>
    <source>
        <strain evidence="8 9">WP2</strain>
    </source>
</reference>
<dbReference type="GO" id="GO:0009055">
    <property type="term" value="F:electron transfer activity"/>
    <property type="evidence" value="ECO:0007669"/>
    <property type="project" value="InterPro"/>
</dbReference>
<evidence type="ECO:0000256" key="2">
    <source>
        <dbReference type="ARBA" id="ARBA00022475"/>
    </source>
</evidence>
<dbReference type="OrthoDB" id="196472at2"/>
<name>A0A1S6HMF9_9GAMM</name>
<dbReference type="PANTHER" id="PTHR30485">
    <property type="entry name" value="NI/FE-HYDROGENASE 1 B-TYPE CYTOCHROME SUBUNIT"/>
    <property type="match status" value="1"/>
</dbReference>
<organism evidence="8 9">
    <name type="scientific">Shewanella psychrophila</name>
    <dbReference type="NCBI Taxonomy" id="225848"/>
    <lineage>
        <taxon>Bacteria</taxon>
        <taxon>Pseudomonadati</taxon>
        <taxon>Pseudomonadota</taxon>
        <taxon>Gammaproteobacteria</taxon>
        <taxon>Alteromonadales</taxon>
        <taxon>Shewanellaceae</taxon>
        <taxon>Shewanella</taxon>
    </lineage>
</organism>
<dbReference type="STRING" id="225848.Sps_01541"/>
<sequence length="206" mass="22622">MKVWDLPTRLYHWLQVVLVVGLIVTGYQGIMVHVGLGLGLATLLIWRVLWGVVGSETSRFSHFVQSPKTVINHIKGQKQEKPGHNPAGGWMVILMLVVLFLQCLTGLIVAGLVVKIPFADIWLTEGVVESLMGVHAWLAILLPVLIGLHLMAILIYKLRSKPLVWAMVLGVQSRAEQVVLSFESNKRACVVLIASVLVTIAIVAQS</sequence>
<dbReference type="GO" id="GO:0020037">
    <property type="term" value="F:heme binding"/>
    <property type="evidence" value="ECO:0007669"/>
    <property type="project" value="TreeGrafter"/>
</dbReference>
<proteinExistence type="predicted"/>
<dbReference type="EMBL" id="CP014782">
    <property type="protein sequence ID" value="AQS36707.1"/>
    <property type="molecule type" value="Genomic_DNA"/>
</dbReference>
<accession>A0A1S6HMF9</accession>
<protein>
    <submittedName>
        <fullName evidence="8">Cytochrome b</fullName>
    </submittedName>
</protein>
<evidence type="ECO:0000256" key="5">
    <source>
        <dbReference type="ARBA" id="ARBA00023136"/>
    </source>
</evidence>
<feature type="transmembrane region" description="Helical" evidence="6">
    <location>
        <begin position="12"/>
        <end position="30"/>
    </location>
</feature>
<evidence type="ECO:0000256" key="1">
    <source>
        <dbReference type="ARBA" id="ARBA00004651"/>
    </source>
</evidence>
<evidence type="ECO:0000313" key="9">
    <source>
        <dbReference type="Proteomes" id="UP000189545"/>
    </source>
</evidence>
<keyword evidence="5 6" id="KW-0472">Membrane</keyword>
<dbReference type="Gene3D" id="1.20.950.20">
    <property type="entry name" value="Transmembrane di-heme cytochromes, Chain C"/>
    <property type="match status" value="1"/>
</dbReference>
<dbReference type="InterPro" id="IPR011577">
    <property type="entry name" value="Cyt_b561_bac/Ni-Hgenase"/>
</dbReference>